<sequence length="940" mass="103225">MPIRKISAALVAEICNSIHNLTVLNLSRNEIASIENIERLVSLTKLDLSHNLIREPTGLESLTNLTHLDLSSNSIHVLTGLERLGSLEVLHLADNNLTTADVLRSLCYLQNLHTLTLRGNPLASLQNYRSVVAQRLPSLRVLDGEPLAQHSDTSSAPTAHAATSTHLCAVLPASVTAPKQSKTMLSQPVHSSCLHTCQPAAASQTPHPPPPPAALLSARSRPMRDAPEKERHLAEVAAIELRHHEEKVQQLLASQPTTFIGWPLPFPRHTRTATRACPVRRAKLVSFPQHIKLNDLDLHPHARIESQLARERSRSEKSLEEAERAHAAQLGLLRDEAAHAAAHNRQLEMQLAETRTKLEGEMEQCRKLRVYIGAKANEALSGIERHEGKTGASTLGALELAAAPHDDGSEALREEAREARAECASLRVQKELLELRLEAMSELQQLQARWRQKAFGLLLELQTERRGRAREGAEARARALEAQAAMREHSHRTRKSEAERVVMRAELDASRASLHAAEHDTRTLRAELDATRHREAEARQLAQTAVCGLGQLAREQHKAAAEVQAAAQRLEPLQQRLHFAVQRCAVLPQLLQVTRGRHAGVCPAEERVAAPIASREEAERNATPLPPHVHAEAKLYSVEEAWRERLQEAHAAAGQWQQQQQQAAALADASEARRAEAEAAAAAAVAREEAAVAREEAAVHAAEAAVREAQQRCEQHVALIAMVQAEAAQQRQQLEAKAAADCAAATAALRREGEEALAAAAAASAAAERQLRSEVDAVKEEEAAKRRQLEEEVAQLKREVAKSSVARRSLEREVDRMRTQAEEVVTLRKERNALLSSLRQLQQQEILPRDKVSEERALPTEQTIPLGTALPSRSESDDSDGSVDDADHAVEAPPSRGRATPRKAKPDASGIPGRLLDELHALSNELLLEPRSRRLTMVDN</sequence>
<dbReference type="InterPro" id="IPR003591">
    <property type="entry name" value="Leu-rich_rpt_typical-subtyp"/>
</dbReference>
<dbReference type="AlphaFoldDB" id="A0AB34JN55"/>
<organism evidence="5 6">
    <name type="scientific">Prymnesium parvum</name>
    <name type="common">Toxic golden alga</name>
    <dbReference type="NCBI Taxonomy" id="97485"/>
    <lineage>
        <taxon>Eukaryota</taxon>
        <taxon>Haptista</taxon>
        <taxon>Haptophyta</taxon>
        <taxon>Prymnesiophyceae</taxon>
        <taxon>Prymnesiales</taxon>
        <taxon>Prymnesiaceae</taxon>
        <taxon>Prymnesium</taxon>
    </lineage>
</organism>
<dbReference type="PROSITE" id="PS51450">
    <property type="entry name" value="LRR"/>
    <property type="match status" value="4"/>
</dbReference>
<evidence type="ECO:0000256" key="1">
    <source>
        <dbReference type="ARBA" id="ARBA00022614"/>
    </source>
</evidence>
<dbReference type="Gene3D" id="3.80.10.10">
    <property type="entry name" value="Ribonuclease Inhibitor"/>
    <property type="match status" value="1"/>
</dbReference>
<feature type="region of interest" description="Disordered" evidence="4">
    <location>
        <begin position="850"/>
        <end position="912"/>
    </location>
</feature>
<feature type="coiled-coil region" evidence="3">
    <location>
        <begin position="685"/>
        <end position="726"/>
    </location>
</feature>
<dbReference type="Pfam" id="PF14580">
    <property type="entry name" value="LRR_9"/>
    <property type="match status" value="1"/>
</dbReference>
<accession>A0AB34JN55</accession>
<dbReference type="GO" id="GO:0005737">
    <property type="term" value="C:cytoplasm"/>
    <property type="evidence" value="ECO:0007669"/>
    <property type="project" value="TreeGrafter"/>
</dbReference>
<evidence type="ECO:0000313" key="6">
    <source>
        <dbReference type="Proteomes" id="UP001515480"/>
    </source>
</evidence>
<dbReference type="InterPro" id="IPR001611">
    <property type="entry name" value="Leu-rich_rpt"/>
</dbReference>
<dbReference type="SUPFAM" id="SSF52058">
    <property type="entry name" value="L domain-like"/>
    <property type="match status" value="1"/>
</dbReference>
<keyword evidence="3" id="KW-0175">Coiled coil</keyword>
<reference evidence="5 6" key="1">
    <citation type="journal article" date="2024" name="Science">
        <title>Giant polyketide synthase enzymes in the biosynthesis of giant marine polyether toxins.</title>
        <authorList>
            <person name="Fallon T.R."/>
            <person name="Shende V.V."/>
            <person name="Wierzbicki I.H."/>
            <person name="Pendleton A.L."/>
            <person name="Watervoot N.F."/>
            <person name="Auber R.P."/>
            <person name="Gonzalez D.J."/>
            <person name="Wisecaver J.H."/>
            <person name="Moore B.S."/>
        </authorList>
    </citation>
    <scope>NUCLEOTIDE SEQUENCE [LARGE SCALE GENOMIC DNA]</scope>
    <source>
        <strain evidence="5 6">12B1</strain>
    </source>
</reference>
<gene>
    <name evidence="5" type="ORF">AB1Y20_018272</name>
</gene>
<protein>
    <submittedName>
        <fullName evidence="5">Uncharacterized protein</fullName>
    </submittedName>
</protein>
<evidence type="ECO:0000256" key="3">
    <source>
        <dbReference type="SAM" id="Coils"/>
    </source>
</evidence>
<feature type="coiled-coil region" evidence="3">
    <location>
        <begin position="305"/>
        <end position="364"/>
    </location>
</feature>
<dbReference type="PANTHER" id="PTHR15454">
    <property type="entry name" value="NISCHARIN RELATED"/>
    <property type="match status" value="1"/>
</dbReference>
<keyword evidence="2" id="KW-0677">Repeat</keyword>
<comment type="caution">
    <text evidence="5">The sequence shown here is derived from an EMBL/GenBank/DDBJ whole genome shotgun (WGS) entry which is preliminary data.</text>
</comment>
<feature type="coiled-coil region" evidence="3">
    <location>
        <begin position="768"/>
        <end position="844"/>
    </location>
</feature>
<dbReference type="Proteomes" id="UP001515480">
    <property type="component" value="Unassembled WGS sequence"/>
</dbReference>
<dbReference type="SMART" id="SM00365">
    <property type="entry name" value="LRR_SD22"/>
    <property type="match status" value="4"/>
</dbReference>
<keyword evidence="1" id="KW-0433">Leucine-rich repeat</keyword>
<dbReference type="SMART" id="SM00369">
    <property type="entry name" value="LRR_TYP"/>
    <property type="match status" value="4"/>
</dbReference>
<evidence type="ECO:0000256" key="4">
    <source>
        <dbReference type="SAM" id="MobiDB-lite"/>
    </source>
</evidence>
<feature type="region of interest" description="Disordered" evidence="4">
    <location>
        <begin position="198"/>
        <end position="229"/>
    </location>
</feature>
<evidence type="ECO:0000256" key="2">
    <source>
        <dbReference type="ARBA" id="ARBA00022737"/>
    </source>
</evidence>
<name>A0AB34JN55_PRYPA</name>
<evidence type="ECO:0000313" key="5">
    <source>
        <dbReference type="EMBL" id="KAL1523326.1"/>
    </source>
</evidence>
<dbReference type="EMBL" id="JBGBPQ010000006">
    <property type="protein sequence ID" value="KAL1523326.1"/>
    <property type="molecule type" value="Genomic_DNA"/>
</dbReference>
<proteinExistence type="predicted"/>
<keyword evidence="6" id="KW-1185">Reference proteome</keyword>
<dbReference type="PANTHER" id="PTHR15454:SF34">
    <property type="entry name" value="LEUCINE-RICH REPEAT AND COILED-COIL DOMAIN-CONTAINING PROTEIN 1"/>
    <property type="match status" value="1"/>
</dbReference>
<feature type="coiled-coil region" evidence="3">
    <location>
        <begin position="409"/>
        <end position="449"/>
    </location>
</feature>
<dbReference type="InterPro" id="IPR032675">
    <property type="entry name" value="LRR_dom_sf"/>
</dbReference>